<dbReference type="PANTHER" id="PTHR12428:SF65">
    <property type="entry name" value="CYTOCHROME C OXIDASE ASSEMBLY PROTEIN COX18, MITOCHONDRIAL"/>
    <property type="match status" value="1"/>
</dbReference>
<dbReference type="HAMAP" id="MF_01810">
    <property type="entry name" value="YidC_type1"/>
    <property type="match status" value="1"/>
</dbReference>
<keyword evidence="8 13" id="KW-1133">Transmembrane helix</keyword>
<dbReference type="GO" id="GO:0051205">
    <property type="term" value="P:protein insertion into membrane"/>
    <property type="evidence" value="ECO:0007669"/>
    <property type="project" value="TreeGrafter"/>
</dbReference>
<evidence type="ECO:0000256" key="2">
    <source>
        <dbReference type="ARBA" id="ARBA00010527"/>
    </source>
</evidence>
<keyword evidence="7 13" id="KW-0653">Protein transport</keyword>
<comment type="caution">
    <text evidence="13">Lacks conserved residue(s) required for the propagation of feature annotation.</text>
</comment>
<dbReference type="Proteomes" id="UP000179034">
    <property type="component" value="Unassembled WGS sequence"/>
</dbReference>
<evidence type="ECO:0000256" key="10">
    <source>
        <dbReference type="ARBA" id="ARBA00023186"/>
    </source>
</evidence>
<dbReference type="Pfam" id="PF14849">
    <property type="entry name" value="YidC_periplas"/>
    <property type="match status" value="1"/>
</dbReference>
<dbReference type="CDD" id="cd20070">
    <property type="entry name" value="5TM_YidC_Alb3"/>
    <property type="match status" value="1"/>
</dbReference>
<feature type="transmembrane region" description="Helical" evidence="13">
    <location>
        <begin position="375"/>
        <end position="398"/>
    </location>
</feature>
<evidence type="ECO:0000256" key="7">
    <source>
        <dbReference type="ARBA" id="ARBA00022927"/>
    </source>
</evidence>
<dbReference type="Pfam" id="PF02096">
    <property type="entry name" value="60KD_IMP"/>
    <property type="match status" value="1"/>
</dbReference>
<gene>
    <name evidence="13" type="primary">yidC</name>
    <name evidence="16" type="ORF">A2Z06_04475</name>
</gene>
<comment type="function">
    <text evidence="13">Required for the insertion and/or proper folding and/or complex formation of integral membrane proteins into the membrane. Involved in integration of membrane proteins that insert both dependently and independently of the Sec translocase complex, as well as at least some lipoproteins. Aids folding of multispanning membrane proteins.</text>
</comment>
<evidence type="ECO:0000256" key="4">
    <source>
        <dbReference type="ARBA" id="ARBA00022448"/>
    </source>
</evidence>
<comment type="similarity">
    <text evidence="2 13">Belongs to the OXA1/ALB3/YidC family. Type 1 subfamily.</text>
</comment>
<dbReference type="GO" id="GO:0015031">
    <property type="term" value="P:protein transport"/>
    <property type="evidence" value="ECO:0007669"/>
    <property type="project" value="UniProtKB-KW"/>
</dbReference>
<evidence type="ECO:0000256" key="13">
    <source>
        <dbReference type="HAMAP-Rule" id="MF_01810"/>
    </source>
</evidence>
<evidence type="ECO:0000256" key="6">
    <source>
        <dbReference type="ARBA" id="ARBA00022692"/>
    </source>
</evidence>
<comment type="subunit">
    <text evidence="13">Interacts with the Sec translocase complex via SecD. Specifically interacts with transmembrane segments of nascent integral membrane proteins during membrane integration.</text>
</comment>
<keyword evidence="4 13" id="KW-0813">Transport</keyword>
<feature type="domain" description="Membrane insertase YidC/Oxa/ALB C-terminal" evidence="14">
    <location>
        <begin position="234"/>
        <end position="411"/>
    </location>
</feature>
<dbReference type="GO" id="GO:0032977">
    <property type="term" value="F:membrane insertase activity"/>
    <property type="evidence" value="ECO:0007669"/>
    <property type="project" value="InterPro"/>
</dbReference>
<sequence>MRVTAEKDTLDLSELSFQPSAFAVDAVTERRTLLLVHAIGERDTISLQYTFVPGSYVIGLSLTLPGMARARDLTLHIDLLPRLLPTEVDSVENDIKYFGTVMGKDEGGVETVEISDLGEGDGEMTYREGPFLWAGVKNKYFVAALISKPEPLKGAVTKGSEARSHIGLTALLPGREGGWVFAMDLYIGPQDYHRLSSLGVGMEDITEYGWWIIRPFTRLIVIILLWMHGFIANYGVVILCFAVLTRVAFYPLTQKSMKATQGLQKIQPLLKEARERHKKEPQKLQQETMRLYKEHKVSPLGGCLPMLLQMPVLWALFYVFQMTIEFRGSGFIWWIEDLSAPDSPPVLPIVMGLSMFLQQKLSPQSADPKMATMMYIMPVVLTFVFIGFPSGLVLYWTASNILAIAQQLLVRNRPAPEKAVPPVKSA</sequence>
<dbReference type="EMBL" id="MFIW01000017">
    <property type="protein sequence ID" value="OGF98044.1"/>
    <property type="molecule type" value="Genomic_DNA"/>
</dbReference>
<dbReference type="InterPro" id="IPR019998">
    <property type="entry name" value="Membr_insert_YidC"/>
</dbReference>
<evidence type="ECO:0000256" key="11">
    <source>
        <dbReference type="ARBA" id="ARBA00033245"/>
    </source>
</evidence>
<dbReference type="CDD" id="cd19961">
    <property type="entry name" value="EcYidC-like_peri"/>
    <property type="match status" value="1"/>
</dbReference>
<keyword evidence="5 13" id="KW-1003">Cell membrane</keyword>
<evidence type="ECO:0000259" key="15">
    <source>
        <dbReference type="Pfam" id="PF14849"/>
    </source>
</evidence>
<feature type="transmembrane region" description="Helical" evidence="13">
    <location>
        <begin position="299"/>
        <end position="320"/>
    </location>
</feature>
<evidence type="ECO:0000313" key="17">
    <source>
        <dbReference type="Proteomes" id="UP000179034"/>
    </source>
</evidence>
<dbReference type="InterPro" id="IPR047196">
    <property type="entry name" value="YidC_ALB_C"/>
</dbReference>
<evidence type="ECO:0000256" key="9">
    <source>
        <dbReference type="ARBA" id="ARBA00023136"/>
    </source>
</evidence>
<dbReference type="PRINTS" id="PR01900">
    <property type="entry name" value="YIDCPROTEIN"/>
</dbReference>
<proteinExistence type="inferred from homology"/>
<evidence type="ECO:0000256" key="3">
    <source>
        <dbReference type="ARBA" id="ARBA00015325"/>
    </source>
</evidence>
<protein>
    <recommendedName>
        <fullName evidence="3 13">Membrane protein insertase YidC</fullName>
    </recommendedName>
    <alternativeName>
        <fullName evidence="12 13">Foldase YidC</fullName>
    </alternativeName>
    <alternativeName>
        <fullName evidence="11 13">Membrane integrase YidC</fullName>
    </alternativeName>
    <alternativeName>
        <fullName evidence="13">Membrane protein YidC</fullName>
    </alternativeName>
</protein>
<evidence type="ECO:0000313" key="16">
    <source>
        <dbReference type="EMBL" id="OGF98044.1"/>
    </source>
</evidence>
<dbReference type="PRINTS" id="PR00701">
    <property type="entry name" value="60KDINNERMP"/>
</dbReference>
<accession>A0A1F5YD18</accession>
<organism evidence="16 17">
    <name type="scientific">Candidatus Glassbacteria bacterium RBG_16_58_8</name>
    <dbReference type="NCBI Taxonomy" id="1817866"/>
    <lineage>
        <taxon>Bacteria</taxon>
        <taxon>Candidatus Glassiibacteriota</taxon>
    </lineage>
</organism>
<dbReference type="InterPro" id="IPR001708">
    <property type="entry name" value="YidC/ALB3/OXA1/COX18"/>
</dbReference>
<evidence type="ECO:0000256" key="12">
    <source>
        <dbReference type="ARBA" id="ARBA00033342"/>
    </source>
</evidence>
<dbReference type="InterPro" id="IPR028053">
    <property type="entry name" value="Membr_insert_YidC_N"/>
</dbReference>
<dbReference type="NCBIfam" id="TIGR03592">
    <property type="entry name" value="yidC_oxa1_cterm"/>
    <property type="match status" value="1"/>
</dbReference>
<evidence type="ECO:0000259" key="14">
    <source>
        <dbReference type="Pfam" id="PF02096"/>
    </source>
</evidence>
<keyword evidence="10 13" id="KW-0143">Chaperone</keyword>
<dbReference type="AlphaFoldDB" id="A0A1F5YD18"/>
<keyword evidence="6 13" id="KW-0812">Transmembrane</keyword>
<dbReference type="PANTHER" id="PTHR12428">
    <property type="entry name" value="OXA1"/>
    <property type="match status" value="1"/>
</dbReference>
<feature type="transmembrane region" description="Helical" evidence="13">
    <location>
        <begin position="219"/>
        <end position="244"/>
    </location>
</feature>
<comment type="caution">
    <text evidence="16">The sequence shown here is derived from an EMBL/GenBank/DDBJ whole genome shotgun (WGS) entry which is preliminary data.</text>
</comment>
<dbReference type="InterPro" id="IPR038221">
    <property type="entry name" value="YidC_periplasmic_sf"/>
</dbReference>
<dbReference type="GO" id="GO:0005886">
    <property type="term" value="C:plasma membrane"/>
    <property type="evidence" value="ECO:0007669"/>
    <property type="project" value="UniProtKB-SubCell"/>
</dbReference>
<keyword evidence="9 13" id="KW-0472">Membrane</keyword>
<dbReference type="InterPro" id="IPR028055">
    <property type="entry name" value="YidC/Oxa/ALB_C"/>
</dbReference>
<evidence type="ECO:0000256" key="8">
    <source>
        <dbReference type="ARBA" id="ARBA00022989"/>
    </source>
</evidence>
<feature type="domain" description="Membrane insertase YidC N-terminal" evidence="15">
    <location>
        <begin position="25"/>
        <end position="216"/>
    </location>
</feature>
<comment type="subcellular location">
    <subcellularLocation>
        <location evidence="1">Cell inner membrane</location>
        <topology evidence="1">Multi-pass membrane protein</topology>
    </subcellularLocation>
    <subcellularLocation>
        <location evidence="13">Cell membrane</location>
        <topology evidence="13">Multi-pass membrane protein</topology>
    </subcellularLocation>
</comment>
<evidence type="ECO:0000256" key="5">
    <source>
        <dbReference type="ARBA" id="ARBA00022475"/>
    </source>
</evidence>
<dbReference type="Gene3D" id="2.70.98.90">
    <property type="match status" value="1"/>
</dbReference>
<evidence type="ECO:0000256" key="1">
    <source>
        <dbReference type="ARBA" id="ARBA00004429"/>
    </source>
</evidence>
<name>A0A1F5YD18_9BACT</name>
<reference evidence="16 17" key="1">
    <citation type="journal article" date="2016" name="Nat. Commun.">
        <title>Thousands of microbial genomes shed light on interconnected biogeochemical processes in an aquifer system.</title>
        <authorList>
            <person name="Anantharaman K."/>
            <person name="Brown C.T."/>
            <person name="Hug L.A."/>
            <person name="Sharon I."/>
            <person name="Castelle C.J."/>
            <person name="Probst A.J."/>
            <person name="Thomas B.C."/>
            <person name="Singh A."/>
            <person name="Wilkins M.J."/>
            <person name="Karaoz U."/>
            <person name="Brodie E.L."/>
            <person name="Williams K.H."/>
            <person name="Hubbard S.S."/>
            <person name="Banfield J.F."/>
        </authorList>
    </citation>
    <scope>NUCLEOTIDE SEQUENCE [LARGE SCALE GENOMIC DNA]</scope>
</reference>